<accession>A0A518G4U5</accession>
<protein>
    <submittedName>
        <fullName evidence="1">Uncharacterized protein</fullName>
    </submittedName>
</protein>
<dbReference type="EMBL" id="CP036298">
    <property type="protein sequence ID" value="QDV23592.1"/>
    <property type="molecule type" value="Genomic_DNA"/>
</dbReference>
<gene>
    <name evidence="1" type="ORF">Q31a_18940</name>
</gene>
<reference evidence="1 2" key="1">
    <citation type="submission" date="2019-02" db="EMBL/GenBank/DDBJ databases">
        <title>Deep-cultivation of Planctomycetes and their phenomic and genomic characterization uncovers novel biology.</title>
        <authorList>
            <person name="Wiegand S."/>
            <person name="Jogler M."/>
            <person name="Boedeker C."/>
            <person name="Pinto D."/>
            <person name="Vollmers J."/>
            <person name="Rivas-Marin E."/>
            <person name="Kohn T."/>
            <person name="Peeters S.H."/>
            <person name="Heuer A."/>
            <person name="Rast P."/>
            <person name="Oberbeckmann S."/>
            <person name="Bunk B."/>
            <person name="Jeske O."/>
            <person name="Meyerdierks A."/>
            <person name="Storesund J.E."/>
            <person name="Kallscheuer N."/>
            <person name="Luecker S."/>
            <person name="Lage O.M."/>
            <person name="Pohl T."/>
            <person name="Merkel B.J."/>
            <person name="Hornburger P."/>
            <person name="Mueller R.-W."/>
            <person name="Bruemmer F."/>
            <person name="Labrenz M."/>
            <person name="Spormann A.M."/>
            <person name="Op den Camp H."/>
            <person name="Overmann J."/>
            <person name="Amann R."/>
            <person name="Jetten M.S.M."/>
            <person name="Mascher T."/>
            <person name="Medema M.H."/>
            <person name="Devos D.P."/>
            <person name="Kaster A.-K."/>
            <person name="Ovreas L."/>
            <person name="Rohde M."/>
            <person name="Galperin M.Y."/>
            <person name="Jogler C."/>
        </authorList>
    </citation>
    <scope>NUCLEOTIDE SEQUENCE [LARGE SCALE GENOMIC DNA]</scope>
    <source>
        <strain evidence="1 2">Q31a</strain>
    </source>
</reference>
<proteinExistence type="predicted"/>
<dbReference type="Proteomes" id="UP000318017">
    <property type="component" value="Chromosome"/>
</dbReference>
<name>A0A518G4U5_9BACT</name>
<dbReference type="KEGG" id="ahel:Q31a_18940"/>
<sequence length="270" mass="28101">MPQISKRKPGDRSIPATDWNNIADAINGGVGHRPPPRAGFYVPTVLVQNDTGADLQAFQCISLDDPLFALETNGSVDLIFSGKAADPDKPAAIVTEPIAHDATNKRCGRAWIYGLAYALVGPAASTSDLTAAPEAANKRLAPGSGSVQLLAAPSTTVEKLLPVLLGAAGGGGDTHYLFTLTAAMSSGYGTATIRSISDSEEIETGAVVGGTLGLFDGLAIGQRGICIKSGANYYAIGPYVTQVRWDDPDLEYTKDDGTNWTNIDTAEDCS</sequence>
<dbReference type="RefSeq" id="WP_145076629.1">
    <property type="nucleotide sequence ID" value="NZ_CP036298.1"/>
</dbReference>
<dbReference type="AlphaFoldDB" id="A0A518G4U5"/>
<keyword evidence="2" id="KW-1185">Reference proteome</keyword>
<organism evidence="1 2">
    <name type="scientific">Aureliella helgolandensis</name>
    <dbReference type="NCBI Taxonomy" id="2527968"/>
    <lineage>
        <taxon>Bacteria</taxon>
        <taxon>Pseudomonadati</taxon>
        <taxon>Planctomycetota</taxon>
        <taxon>Planctomycetia</taxon>
        <taxon>Pirellulales</taxon>
        <taxon>Pirellulaceae</taxon>
        <taxon>Aureliella</taxon>
    </lineage>
</organism>
<evidence type="ECO:0000313" key="2">
    <source>
        <dbReference type="Proteomes" id="UP000318017"/>
    </source>
</evidence>
<evidence type="ECO:0000313" key="1">
    <source>
        <dbReference type="EMBL" id="QDV23592.1"/>
    </source>
</evidence>